<sequence length="190" mass="21575">MVYQRGTIYEMLQEIQDEADTLAKHLFVANWQQDQFTQLGRSLPQNLVMLVLDFAENYSCISHWATQQITVHPIVEYYHCAHADVAKSHIAQEVLVFIADDLLHDHNAVHHFERQAFRHLKEIRASILTTALSLPMAVQHSTKHEDPLLMSVSRGWITESTSKDHSSDRDMGSGRVMGCPGLSSQPSDVQ</sequence>
<name>A0A2G8LNK7_STIJA</name>
<evidence type="ECO:0000256" key="1">
    <source>
        <dbReference type="SAM" id="MobiDB-lite"/>
    </source>
</evidence>
<feature type="compositionally biased region" description="Basic and acidic residues" evidence="1">
    <location>
        <begin position="161"/>
        <end position="172"/>
    </location>
</feature>
<proteinExistence type="predicted"/>
<dbReference type="PANTHER" id="PTHR46601">
    <property type="entry name" value="ULP_PROTEASE DOMAIN-CONTAINING PROTEIN"/>
    <property type="match status" value="1"/>
</dbReference>
<dbReference type="PANTHER" id="PTHR46601:SF1">
    <property type="entry name" value="ADF-H DOMAIN-CONTAINING PROTEIN"/>
    <property type="match status" value="1"/>
</dbReference>
<dbReference type="EMBL" id="MRZV01000025">
    <property type="protein sequence ID" value="PIK61760.1"/>
    <property type="molecule type" value="Genomic_DNA"/>
</dbReference>
<dbReference type="Proteomes" id="UP000230750">
    <property type="component" value="Unassembled WGS sequence"/>
</dbReference>
<gene>
    <name evidence="2" type="ORF">BSL78_01314</name>
</gene>
<accession>A0A2G8LNK7</accession>
<evidence type="ECO:0000313" key="2">
    <source>
        <dbReference type="EMBL" id="PIK61760.1"/>
    </source>
</evidence>
<comment type="caution">
    <text evidence="2">The sequence shown here is derived from an EMBL/GenBank/DDBJ whole genome shotgun (WGS) entry which is preliminary data.</text>
</comment>
<organism evidence="2 3">
    <name type="scientific">Stichopus japonicus</name>
    <name type="common">Sea cucumber</name>
    <dbReference type="NCBI Taxonomy" id="307972"/>
    <lineage>
        <taxon>Eukaryota</taxon>
        <taxon>Metazoa</taxon>
        <taxon>Echinodermata</taxon>
        <taxon>Eleutherozoa</taxon>
        <taxon>Echinozoa</taxon>
        <taxon>Holothuroidea</taxon>
        <taxon>Aspidochirotacea</taxon>
        <taxon>Aspidochirotida</taxon>
        <taxon>Stichopodidae</taxon>
        <taxon>Apostichopus</taxon>
    </lineage>
</organism>
<feature type="region of interest" description="Disordered" evidence="1">
    <location>
        <begin position="160"/>
        <end position="190"/>
    </location>
</feature>
<evidence type="ECO:0000313" key="3">
    <source>
        <dbReference type="Proteomes" id="UP000230750"/>
    </source>
</evidence>
<keyword evidence="3" id="KW-1185">Reference proteome</keyword>
<dbReference type="OrthoDB" id="6152551at2759"/>
<dbReference type="AlphaFoldDB" id="A0A2G8LNK7"/>
<reference evidence="2 3" key="1">
    <citation type="journal article" date="2017" name="PLoS Biol.">
        <title>The sea cucumber genome provides insights into morphological evolution and visceral regeneration.</title>
        <authorList>
            <person name="Zhang X."/>
            <person name="Sun L."/>
            <person name="Yuan J."/>
            <person name="Sun Y."/>
            <person name="Gao Y."/>
            <person name="Zhang L."/>
            <person name="Li S."/>
            <person name="Dai H."/>
            <person name="Hamel J.F."/>
            <person name="Liu C."/>
            <person name="Yu Y."/>
            <person name="Liu S."/>
            <person name="Lin W."/>
            <person name="Guo K."/>
            <person name="Jin S."/>
            <person name="Xu P."/>
            <person name="Storey K.B."/>
            <person name="Huan P."/>
            <person name="Zhang T."/>
            <person name="Zhou Y."/>
            <person name="Zhang J."/>
            <person name="Lin C."/>
            <person name="Li X."/>
            <person name="Xing L."/>
            <person name="Huo D."/>
            <person name="Sun M."/>
            <person name="Wang L."/>
            <person name="Mercier A."/>
            <person name="Li F."/>
            <person name="Yang H."/>
            <person name="Xiang J."/>
        </authorList>
    </citation>
    <scope>NUCLEOTIDE SEQUENCE [LARGE SCALE GENOMIC DNA]</scope>
    <source>
        <strain evidence="2">Shaxun</strain>
        <tissue evidence="2">Muscle</tissue>
    </source>
</reference>
<protein>
    <submittedName>
        <fullName evidence="2">Uncharacterized protein</fullName>
    </submittedName>
</protein>